<accession>A0AA46YLY4</accession>
<dbReference type="Pfam" id="PF00293">
    <property type="entry name" value="NUDIX"/>
    <property type="match status" value="1"/>
</dbReference>
<dbReference type="Gene3D" id="3.90.79.10">
    <property type="entry name" value="Nucleoside Triphosphate Pyrophosphohydrolase"/>
    <property type="match status" value="1"/>
</dbReference>
<keyword evidence="3" id="KW-1185">Reference proteome</keyword>
<protein>
    <submittedName>
        <fullName evidence="2">NUDIX domain-containing protein</fullName>
    </submittedName>
</protein>
<dbReference type="SUPFAM" id="SSF55811">
    <property type="entry name" value="Nudix"/>
    <property type="match status" value="1"/>
</dbReference>
<reference evidence="2" key="1">
    <citation type="submission" date="2022-01" db="EMBL/GenBank/DDBJ databases">
        <title>Nocardioidaceae gen. sp. A5X3R13.</title>
        <authorList>
            <person name="Lopez Marin M.A."/>
            <person name="Uhlik O."/>
        </authorList>
    </citation>
    <scope>NUCLEOTIDE SEQUENCE</scope>
    <source>
        <strain evidence="2">A5X3R13</strain>
    </source>
</reference>
<dbReference type="InterPro" id="IPR000086">
    <property type="entry name" value="NUDIX_hydrolase_dom"/>
</dbReference>
<sequence length="183" mass="19619">MSGDDGGLHADAVDLLGRWRPPGDDQDRLRAAYLTHLAAHPDAMRRSCTPDHLTASVLVMSAERTHVLLTLHRKLAMWLQTGGHCEPSDAGLVAAATREGVEESGIADLSTDPDPVLLSRHEVPCGPVRPAHHLDVQFVAYAPPGAQARISEESADLRWFPLGALPESADASVRALVGHAARR</sequence>
<dbReference type="EMBL" id="CP094970">
    <property type="protein sequence ID" value="UYM06089.1"/>
    <property type="molecule type" value="Genomic_DNA"/>
</dbReference>
<dbReference type="Proteomes" id="UP001164390">
    <property type="component" value="Chromosome"/>
</dbReference>
<dbReference type="InterPro" id="IPR015797">
    <property type="entry name" value="NUDIX_hydrolase-like_dom_sf"/>
</dbReference>
<name>A0AA46YLY4_9ACTN</name>
<evidence type="ECO:0000313" key="3">
    <source>
        <dbReference type="Proteomes" id="UP001164390"/>
    </source>
</evidence>
<feature type="domain" description="Nudix hydrolase" evidence="1">
    <location>
        <begin position="50"/>
        <end position="183"/>
    </location>
</feature>
<evidence type="ECO:0000259" key="1">
    <source>
        <dbReference type="PROSITE" id="PS51462"/>
    </source>
</evidence>
<gene>
    <name evidence="2" type="ORF">L0C25_03175</name>
</gene>
<dbReference type="PROSITE" id="PS51462">
    <property type="entry name" value="NUDIX"/>
    <property type="match status" value="1"/>
</dbReference>
<evidence type="ECO:0000313" key="2">
    <source>
        <dbReference type="EMBL" id="UYM06089.1"/>
    </source>
</evidence>
<dbReference type="AlphaFoldDB" id="A0AA46YLY4"/>
<dbReference type="CDD" id="cd03674">
    <property type="entry name" value="NUDIX_Hydrolase"/>
    <property type="match status" value="1"/>
</dbReference>
<dbReference type="RefSeq" id="WP_271634937.1">
    <property type="nucleotide sequence ID" value="NZ_CP094970.1"/>
</dbReference>
<proteinExistence type="predicted"/>
<organism evidence="2 3">
    <name type="scientific">Solicola gregarius</name>
    <dbReference type="NCBI Taxonomy" id="2908642"/>
    <lineage>
        <taxon>Bacteria</taxon>
        <taxon>Bacillati</taxon>
        <taxon>Actinomycetota</taxon>
        <taxon>Actinomycetes</taxon>
        <taxon>Propionibacteriales</taxon>
        <taxon>Nocardioidaceae</taxon>
        <taxon>Solicola</taxon>
    </lineage>
</organism>
<dbReference type="KEGG" id="sgrg:L0C25_03175"/>